<name>A0A5J5B163_9ASTE</name>
<keyword evidence="3" id="KW-0645">Protease</keyword>
<dbReference type="PANTHER" id="PTHR11802:SF224">
    <property type="entry name" value="SERINE CARBOXYPEPTIDASE-LIKE 7 ISOFORM X1"/>
    <property type="match status" value="1"/>
</dbReference>
<evidence type="ECO:0000256" key="7">
    <source>
        <dbReference type="SAM" id="SignalP"/>
    </source>
</evidence>
<keyword evidence="4 7" id="KW-0732">Signal</keyword>
<dbReference type="GO" id="GO:0006508">
    <property type="term" value="P:proteolysis"/>
    <property type="evidence" value="ECO:0007669"/>
    <property type="project" value="UniProtKB-KW"/>
</dbReference>
<dbReference type="PRINTS" id="PR00724">
    <property type="entry name" value="CRBOXYPTASEC"/>
</dbReference>
<dbReference type="InterPro" id="IPR001563">
    <property type="entry name" value="Peptidase_S10"/>
</dbReference>
<keyword evidence="6" id="KW-0325">Glycoprotein</keyword>
<dbReference type="GO" id="GO:0016747">
    <property type="term" value="F:acyltransferase activity, transferring groups other than amino-acyl groups"/>
    <property type="evidence" value="ECO:0007669"/>
    <property type="project" value="TreeGrafter"/>
</dbReference>
<dbReference type="FunFam" id="3.40.50.12670:FF:000001">
    <property type="entry name" value="Carboxypeptidase"/>
    <property type="match status" value="1"/>
</dbReference>
<dbReference type="SUPFAM" id="SSF53474">
    <property type="entry name" value="alpha/beta-Hydrolases"/>
    <property type="match status" value="1"/>
</dbReference>
<reference evidence="8 9" key="1">
    <citation type="submission" date="2019-09" db="EMBL/GenBank/DDBJ databases">
        <title>A chromosome-level genome assembly of the Chinese tupelo Nyssa sinensis.</title>
        <authorList>
            <person name="Yang X."/>
            <person name="Kang M."/>
            <person name="Yang Y."/>
            <person name="Xiong H."/>
            <person name="Wang M."/>
            <person name="Zhang Z."/>
            <person name="Wang Z."/>
            <person name="Wu H."/>
            <person name="Ma T."/>
            <person name="Liu J."/>
            <person name="Xi Z."/>
        </authorList>
    </citation>
    <scope>NUCLEOTIDE SEQUENCE [LARGE SCALE GENOMIC DNA]</scope>
    <source>
        <strain evidence="8">J267</strain>
        <tissue evidence="8">Leaf</tissue>
    </source>
</reference>
<feature type="signal peptide" evidence="7">
    <location>
        <begin position="1"/>
        <end position="18"/>
    </location>
</feature>
<dbReference type="EMBL" id="CM018039">
    <property type="protein sequence ID" value="KAA8536290.1"/>
    <property type="molecule type" value="Genomic_DNA"/>
</dbReference>
<dbReference type="Gene3D" id="3.40.50.1820">
    <property type="entry name" value="alpha/beta hydrolase"/>
    <property type="match status" value="1"/>
</dbReference>
<accession>A0A5J5B163</accession>
<dbReference type="InterPro" id="IPR033124">
    <property type="entry name" value="Ser_caboxypep_his_AS"/>
</dbReference>
<keyword evidence="2" id="KW-0121">Carboxypeptidase</keyword>
<dbReference type="PANTHER" id="PTHR11802">
    <property type="entry name" value="SERINE PROTEASE FAMILY S10 SERINE CARBOXYPEPTIDASE"/>
    <property type="match status" value="1"/>
</dbReference>
<dbReference type="InterPro" id="IPR029058">
    <property type="entry name" value="AB_hydrolase_fold"/>
</dbReference>
<evidence type="ECO:0000256" key="6">
    <source>
        <dbReference type="ARBA" id="ARBA00023180"/>
    </source>
</evidence>
<keyword evidence="5" id="KW-0378">Hydrolase</keyword>
<dbReference type="FunFam" id="3.40.50.1820:FF:000072">
    <property type="entry name" value="Serine carboxypeptidase-like 19"/>
    <property type="match status" value="1"/>
</dbReference>
<proteinExistence type="inferred from homology"/>
<organism evidence="8 9">
    <name type="scientific">Nyssa sinensis</name>
    <dbReference type="NCBI Taxonomy" id="561372"/>
    <lineage>
        <taxon>Eukaryota</taxon>
        <taxon>Viridiplantae</taxon>
        <taxon>Streptophyta</taxon>
        <taxon>Embryophyta</taxon>
        <taxon>Tracheophyta</taxon>
        <taxon>Spermatophyta</taxon>
        <taxon>Magnoliopsida</taxon>
        <taxon>eudicotyledons</taxon>
        <taxon>Gunneridae</taxon>
        <taxon>Pentapetalae</taxon>
        <taxon>asterids</taxon>
        <taxon>Cornales</taxon>
        <taxon>Nyssaceae</taxon>
        <taxon>Nyssa</taxon>
    </lineage>
</organism>
<evidence type="ECO:0000256" key="1">
    <source>
        <dbReference type="ARBA" id="ARBA00009431"/>
    </source>
</evidence>
<dbReference type="PROSITE" id="PS00560">
    <property type="entry name" value="CARBOXYPEPT_SER_HIS"/>
    <property type="match status" value="1"/>
</dbReference>
<dbReference type="Pfam" id="PF00450">
    <property type="entry name" value="Peptidase_S10"/>
    <property type="match status" value="1"/>
</dbReference>
<dbReference type="AlphaFoldDB" id="A0A5J5B163"/>
<evidence type="ECO:0008006" key="10">
    <source>
        <dbReference type="Google" id="ProtNLM"/>
    </source>
</evidence>
<dbReference type="Proteomes" id="UP000325577">
    <property type="component" value="Linkage Group LG16"/>
</dbReference>
<evidence type="ECO:0000313" key="9">
    <source>
        <dbReference type="Proteomes" id="UP000325577"/>
    </source>
</evidence>
<evidence type="ECO:0000313" key="8">
    <source>
        <dbReference type="EMBL" id="KAA8536290.1"/>
    </source>
</evidence>
<evidence type="ECO:0000256" key="4">
    <source>
        <dbReference type="ARBA" id="ARBA00022729"/>
    </source>
</evidence>
<protein>
    <recommendedName>
        <fullName evidence="10">Serine carboxypeptidase-like 18</fullName>
    </recommendedName>
</protein>
<dbReference type="GO" id="GO:0019748">
    <property type="term" value="P:secondary metabolic process"/>
    <property type="evidence" value="ECO:0007669"/>
    <property type="project" value="TreeGrafter"/>
</dbReference>
<keyword evidence="9" id="KW-1185">Reference proteome</keyword>
<sequence>MWLCVLIPLLVLSKIAVSKSVISSLPGFPDDVQLFYYFTESERNPYDDPLLLWLTGGPGCSAFSGLVYEIGPLSFDYANSGGDLPSFVLNPYSWTKVANIIFLDAPVGTGFSYSRSWQGYNTSDILSTAHTYSFLRKWLVDHPKFLKNPLYVGGDSYSGIVVPIIVQEILKGNEVGYEPRMNLKGYLLGNPVTNSHDDINSRIPYAHRVSLISDEIYESTKRNCYGEYINIDPKNALCANDLQVVSECIENICRPHILEPKCPFFSPKPNALKWDQGLHEENLIELLLQSQLPSKRCRSYNYISSYIWASDRTVQNALHIREGTKNVWVRCNRSLSYTKDVPSSVNYHKNLTKHDLRALIYSGDHDMLIPHVGTEAWIKSLNLPIVSDWQPWFVDGQVAGFKMIYSNNKYSLTYATVKGAGHTAPEYKPEECLAMVDRWFAGFPL</sequence>
<evidence type="ECO:0000256" key="3">
    <source>
        <dbReference type="ARBA" id="ARBA00022670"/>
    </source>
</evidence>
<comment type="similarity">
    <text evidence="1">Belongs to the peptidase S10 family.</text>
</comment>
<evidence type="ECO:0000256" key="2">
    <source>
        <dbReference type="ARBA" id="ARBA00022645"/>
    </source>
</evidence>
<dbReference type="OrthoDB" id="443318at2759"/>
<gene>
    <name evidence="8" type="ORF">F0562_028768</name>
</gene>
<feature type="chain" id="PRO_5023857384" description="Serine carboxypeptidase-like 18" evidence="7">
    <location>
        <begin position="19"/>
        <end position="445"/>
    </location>
</feature>
<evidence type="ECO:0000256" key="5">
    <source>
        <dbReference type="ARBA" id="ARBA00022801"/>
    </source>
</evidence>
<dbReference type="GO" id="GO:0004185">
    <property type="term" value="F:serine-type carboxypeptidase activity"/>
    <property type="evidence" value="ECO:0007669"/>
    <property type="project" value="InterPro"/>
</dbReference>